<name>A0ACC3CZQ8_9PEZI</name>
<dbReference type="EMBL" id="JAWDJW010009235">
    <property type="protein sequence ID" value="KAK3059630.1"/>
    <property type="molecule type" value="Genomic_DNA"/>
</dbReference>
<evidence type="ECO:0000313" key="2">
    <source>
        <dbReference type="Proteomes" id="UP001186974"/>
    </source>
</evidence>
<comment type="caution">
    <text evidence="1">The sequence shown here is derived from an EMBL/GenBank/DDBJ whole genome shotgun (WGS) entry which is preliminary data.</text>
</comment>
<organism evidence="1 2">
    <name type="scientific">Coniosporium uncinatum</name>
    <dbReference type="NCBI Taxonomy" id="93489"/>
    <lineage>
        <taxon>Eukaryota</taxon>
        <taxon>Fungi</taxon>
        <taxon>Dikarya</taxon>
        <taxon>Ascomycota</taxon>
        <taxon>Pezizomycotina</taxon>
        <taxon>Dothideomycetes</taxon>
        <taxon>Dothideomycetes incertae sedis</taxon>
        <taxon>Coniosporium</taxon>
    </lineage>
</organism>
<dbReference type="Proteomes" id="UP001186974">
    <property type="component" value="Unassembled WGS sequence"/>
</dbReference>
<gene>
    <name evidence="1" type="ORF">LTS18_010396</name>
</gene>
<keyword evidence="2" id="KW-1185">Reference proteome</keyword>
<reference evidence="1" key="1">
    <citation type="submission" date="2024-09" db="EMBL/GenBank/DDBJ databases">
        <title>Black Yeasts Isolated from many extreme environments.</title>
        <authorList>
            <person name="Coleine C."/>
            <person name="Stajich J.E."/>
            <person name="Selbmann L."/>
        </authorList>
    </citation>
    <scope>NUCLEOTIDE SEQUENCE</scope>
    <source>
        <strain evidence="1">CCFEE 5737</strain>
    </source>
</reference>
<feature type="non-terminal residue" evidence="1">
    <location>
        <position position="1"/>
    </location>
</feature>
<accession>A0ACC3CZQ8</accession>
<protein>
    <submittedName>
        <fullName evidence="1">Uncharacterized protein</fullName>
    </submittedName>
</protein>
<sequence length="62" mass="6471">KACISSISVDKIGCTSSKDYKCFCKHQDDIKDMGKKCVIKACGLSGAFTMASAAKALCDCAA</sequence>
<proteinExistence type="predicted"/>
<evidence type="ECO:0000313" key="1">
    <source>
        <dbReference type="EMBL" id="KAK3059630.1"/>
    </source>
</evidence>